<organism evidence="6 7">
    <name type="scientific">Chiloscyllium punctatum</name>
    <name type="common">Brownbanded bambooshark</name>
    <name type="synonym">Hemiscyllium punctatum</name>
    <dbReference type="NCBI Taxonomy" id="137246"/>
    <lineage>
        <taxon>Eukaryota</taxon>
        <taxon>Metazoa</taxon>
        <taxon>Chordata</taxon>
        <taxon>Craniata</taxon>
        <taxon>Vertebrata</taxon>
        <taxon>Chondrichthyes</taxon>
        <taxon>Elasmobranchii</taxon>
        <taxon>Galeomorphii</taxon>
        <taxon>Galeoidea</taxon>
        <taxon>Orectolobiformes</taxon>
        <taxon>Hemiscylliidae</taxon>
        <taxon>Chiloscyllium</taxon>
    </lineage>
</organism>
<evidence type="ECO:0000313" key="7">
    <source>
        <dbReference type="Proteomes" id="UP000287033"/>
    </source>
</evidence>
<name>A0A401RPB8_CHIPU</name>
<gene>
    <name evidence="6" type="ORF">chiPu_0021233</name>
</gene>
<protein>
    <recommendedName>
        <fullName evidence="5">Calpain catalytic domain-containing protein</fullName>
    </recommendedName>
</protein>
<feature type="non-terminal residue" evidence="6">
    <location>
        <position position="209"/>
    </location>
</feature>
<reference evidence="6 7" key="1">
    <citation type="journal article" date="2018" name="Nat. Ecol. Evol.">
        <title>Shark genomes provide insights into elasmobranch evolution and the origin of vertebrates.</title>
        <authorList>
            <person name="Hara Y"/>
            <person name="Yamaguchi K"/>
            <person name="Onimaru K"/>
            <person name="Kadota M"/>
            <person name="Koyanagi M"/>
            <person name="Keeley SD"/>
            <person name="Tatsumi K"/>
            <person name="Tanaka K"/>
            <person name="Motone F"/>
            <person name="Kageyama Y"/>
            <person name="Nozu R"/>
            <person name="Adachi N"/>
            <person name="Nishimura O"/>
            <person name="Nakagawa R"/>
            <person name="Tanegashima C"/>
            <person name="Kiyatake I"/>
            <person name="Matsumoto R"/>
            <person name="Murakumo K"/>
            <person name="Nishida K"/>
            <person name="Terakita A"/>
            <person name="Kuratani S"/>
            <person name="Sato K"/>
            <person name="Hyodo S Kuraku.S."/>
        </authorList>
    </citation>
    <scope>NUCLEOTIDE SEQUENCE [LARGE SCALE GENOMIC DNA]</scope>
</reference>
<dbReference type="OrthoDB" id="424753at2759"/>
<evidence type="ECO:0000256" key="3">
    <source>
        <dbReference type="PROSITE-ProRule" id="PRU00239"/>
    </source>
</evidence>
<dbReference type="Proteomes" id="UP000287033">
    <property type="component" value="Unassembled WGS sequence"/>
</dbReference>
<dbReference type="SUPFAM" id="SSF54001">
    <property type="entry name" value="Cysteine proteinases"/>
    <property type="match status" value="1"/>
</dbReference>
<dbReference type="InterPro" id="IPR022684">
    <property type="entry name" value="Calpain_cysteine_protease"/>
</dbReference>
<proteinExistence type="inferred from homology"/>
<dbReference type="GO" id="GO:0004198">
    <property type="term" value="F:calcium-dependent cysteine-type endopeptidase activity"/>
    <property type="evidence" value="ECO:0007669"/>
    <property type="project" value="InterPro"/>
</dbReference>
<dbReference type="InterPro" id="IPR001300">
    <property type="entry name" value="Peptidase_C2_calpain_cat"/>
</dbReference>
<dbReference type="OMA" id="SIMNARH"/>
<feature type="non-terminal residue" evidence="6">
    <location>
        <position position="1"/>
    </location>
</feature>
<feature type="compositionally biased region" description="Basic and acidic residues" evidence="4">
    <location>
        <begin position="29"/>
        <end position="39"/>
    </location>
</feature>
<dbReference type="PROSITE" id="PS50203">
    <property type="entry name" value="CALPAIN_CAT"/>
    <property type="match status" value="1"/>
</dbReference>
<evidence type="ECO:0000256" key="2">
    <source>
        <dbReference type="PIRSR" id="PIRSR622684-1"/>
    </source>
</evidence>
<dbReference type="AlphaFoldDB" id="A0A401RPB8"/>
<comment type="similarity">
    <text evidence="1">Belongs to the peptidase C2 family.</text>
</comment>
<evidence type="ECO:0000313" key="6">
    <source>
        <dbReference type="EMBL" id="GCC19999.1"/>
    </source>
</evidence>
<dbReference type="PANTHER" id="PTHR10183:SF302">
    <property type="entry name" value="CALPAIN-14"/>
    <property type="match status" value="1"/>
</dbReference>
<feature type="active site" evidence="2">
    <location>
        <position position="127"/>
    </location>
</feature>
<dbReference type="GO" id="GO:0005737">
    <property type="term" value="C:cytoplasm"/>
    <property type="evidence" value="ECO:0007669"/>
    <property type="project" value="TreeGrafter"/>
</dbReference>
<dbReference type="SMART" id="SM00230">
    <property type="entry name" value="CysPc"/>
    <property type="match status" value="1"/>
</dbReference>
<dbReference type="InterPro" id="IPR038765">
    <property type="entry name" value="Papain-like_cys_pep_sf"/>
</dbReference>
<evidence type="ECO:0000256" key="1">
    <source>
        <dbReference type="ARBA" id="ARBA00007623"/>
    </source>
</evidence>
<dbReference type="GO" id="GO:0006508">
    <property type="term" value="P:proteolysis"/>
    <property type="evidence" value="ECO:0007669"/>
    <property type="project" value="InterPro"/>
</dbReference>
<dbReference type="PRINTS" id="PR00704">
    <property type="entry name" value="CALPAIN"/>
</dbReference>
<evidence type="ECO:0000259" key="5">
    <source>
        <dbReference type="PROSITE" id="PS50203"/>
    </source>
</evidence>
<sequence>RESEREMERAWRWCAPARGMDEQELLSPRTERQTMDRSSRLSVRGTGRRSKPSSFNGQDYESLQRACLQSRSLFEDLSFPADRTSIGDSKVKAVQWRRPHQIHRNPQFIVKGVSRFDLCQGSVLGDCWFLAALSSLTMEQDVFAHVVPPNQDFQRNYCGIFHFRFWHFGEWVDVVVDDLLPTDERGQLIFVRSCDWNEFWCALMEKAYA</sequence>
<feature type="region of interest" description="Disordered" evidence="4">
    <location>
        <begin position="22"/>
        <end position="60"/>
    </location>
</feature>
<comment type="caution">
    <text evidence="3">Lacks conserved residue(s) required for the propagation of feature annotation.</text>
</comment>
<feature type="domain" description="Calpain catalytic" evidence="5">
    <location>
        <begin position="73"/>
        <end position="209"/>
    </location>
</feature>
<evidence type="ECO:0000256" key="4">
    <source>
        <dbReference type="SAM" id="MobiDB-lite"/>
    </source>
</evidence>
<keyword evidence="7" id="KW-1185">Reference proteome</keyword>
<comment type="caution">
    <text evidence="6">The sequence shown here is derived from an EMBL/GenBank/DDBJ whole genome shotgun (WGS) entry which is preliminary data.</text>
</comment>
<accession>A0A401RPB8</accession>
<dbReference type="EMBL" id="BEZZ01003557">
    <property type="protein sequence ID" value="GCC19999.1"/>
    <property type="molecule type" value="Genomic_DNA"/>
</dbReference>
<dbReference type="Pfam" id="PF00648">
    <property type="entry name" value="Peptidase_C2"/>
    <property type="match status" value="1"/>
</dbReference>
<dbReference type="PANTHER" id="PTHR10183">
    <property type="entry name" value="CALPAIN"/>
    <property type="match status" value="1"/>
</dbReference>
<dbReference type="STRING" id="137246.A0A401RPB8"/>